<keyword evidence="5 7" id="KW-0479">Metal-binding</keyword>
<dbReference type="SUPFAM" id="SSF55620">
    <property type="entry name" value="Tetrahydrobiopterin biosynthesis enzymes-like"/>
    <property type="match status" value="1"/>
</dbReference>
<reference evidence="8 9" key="1">
    <citation type="submission" date="2020-07" db="EMBL/GenBank/DDBJ databases">
        <title>Complete genome and description of Selenomonas timonensis sp. nov., a new bacterium isolated from a gingivitis subject.</title>
        <authorList>
            <person name="Antezack A."/>
        </authorList>
    </citation>
    <scope>NUCLEOTIDE SEQUENCE [LARGE SCALE GENOMIC DNA]</scope>
    <source>
        <strain evidence="8 9">Marseille-Q3039</strain>
    </source>
</reference>
<dbReference type="PIRSF" id="PIRSF006113">
    <property type="entry name" value="PTP_synth"/>
    <property type="match status" value="1"/>
</dbReference>
<feature type="active site" description="Proton acceptor" evidence="6">
    <location>
        <position position="23"/>
    </location>
</feature>
<dbReference type="UniPathway" id="UPA00391"/>
<dbReference type="GO" id="GO:0070497">
    <property type="term" value="F:6-carboxytetrahydropterin synthase activity"/>
    <property type="evidence" value="ECO:0007669"/>
    <property type="project" value="UniProtKB-EC"/>
</dbReference>
<dbReference type="InterPro" id="IPR038418">
    <property type="entry name" value="6-PTP_synth/QueD_sf"/>
</dbReference>
<dbReference type="PANTHER" id="PTHR12589:SF8">
    <property type="entry name" value="6-CARBOXY-5,6,7,8-TETRAHYDROPTERIN SYNTHASE"/>
    <property type="match status" value="1"/>
</dbReference>
<evidence type="ECO:0000256" key="2">
    <source>
        <dbReference type="ARBA" id="ARBA00008900"/>
    </source>
</evidence>
<accession>A0A7G7VJG2</accession>
<dbReference type="Gene3D" id="3.30.479.10">
    <property type="entry name" value="6-pyruvoyl tetrahydropterin synthase/QueD"/>
    <property type="match status" value="1"/>
</dbReference>
<evidence type="ECO:0000313" key="9">
    <source>
        <dbReference type="Proteomes" id="UP000515480"/>
    </source>
</evidence>
<feature type="active site" description="Charge relay system" evidence="6">
    <location>
        <position position="67"/>
    </location>
</feature>
<dbReference type="EMBL" id="CP060204">
    <property type="protein sequence ID" value="QNH54255.1"/>
    <property type="molecule type" value="Genomic_DNA"/>
</dbReference>
<protein>
    <recommendedName>
        <fullName evidence="3 5">6-carboxy-5,6,7,8-tetrahydropterin synthase</fullName>
        <ecNumber evidence="5">4.-.-.-</ecNumber>
    </recommendedName>
</protein>
<comment type="catalytic activity">
    <reaction evidence="4 5">
        <text>7,8-dihydroneopterin 3'-triphosphate + H2O = 6-carboxy-5,6,7,8-tetrahydropterin + triphosphate + acetaldehyde + 2 H(+)</text>
        <dbReference type="Rhea" id="RHEA:27966"/>
        <dbReference type="ChEBI" id="CHEBI:15343"/>
        <dbReference type="ChEBI" id="CHEBI:15377"/>
        <dbReference type="ChEBI" id="CHEBI:15378"/>
        <dbReference type="ChEBI" id="CHEBI:18036"/>
        <dbReference type="ChEBI" id="CHEBI:58462"/>
        <dbReference type="ChEBI" id="CHEBI:61032"/>
        <dbReference type="EC" id="4.1.2.50"/>
    </reaction>
</comment>
<dbReference type="GO" id="GO:0008616">
    <property type="term" value="P:tRNA queuosine(34) biosynthetic process"/>
    <property type="evidence" value="ECO:0007669"/>
    <property type="project" value="UniProtKB-KW"/>
</dbReference>
<keyword evidence="5" id="KW-0456">Lyase</keyword>
<organism evidence="8 9">
    <name type="scientific">Selenomonas timonae</name>
    <dbReference type="NCBI Taxonomy" id="2754044"/>
    <lineage>
        <taxon>Bacteria</taxon>
        <taxon>Bacillati</taxon>
        <taxon>Bacillota</taxon>
        <taxon>Negativicutes</taxon>
        <taxon>Selenomonadales</taxon>
        <taxon>Selenomonadaceae</taxon>
        <taxon>Selenomonas</taxon>
    </lineage>
</organism>
<dbReference type="Pfam" id="PF01242">
    <property type="entry name" value="PTPS"/>
    <property type="match status" value="1"/>
</dbReference>
<keyword evidence="5" id="KW-0671">Queuosine biosynthesis</keyword>
<proteinExistence type="inferred from homology"/>
<feature type="binding site" evidence="7">
    <location>
        <position position="14"/>
    </location>
    <ligand>
        <name>Zn(2+)</name>
        <dbReference type="ChEBI" id="CHEBI:29105"/>
    </ligand>
</feature>
<gene>
    <name evidence="8" type="primary">queD</name>
    <name evidence="8" type="ORF">H1B31_10490</name>
</gene>
<dbReference type="EC" id="4.-.-.-" evidence="5"/>
<evidence type="ECO:0000256" key="6">
    <source>
        <dbReference type="PIRSR" id="PIRSR006113-1"/>
    </source>
</evidence>
<feature type="binding site" evidence="7">
    <location>
        <position position="29"/>
    </location>
    <ligand>
        <name>Zn(2+)</name>
        <dbReference type="ChEBI" id="CHEBI:29105"/>
    </ligand>
</feature>
<dbReference type="KEGG" id="stim:H1B31_10490"/>
<dbReference type="NCBIfam" id="TIGR03367">
    <property type="entry name" value="queuosine_QueD"/>
    <property type="match status" value="1"/>
</dbReference>
<dbReference type="Proteomes" id="UP000515480">
    <property type="component" value="Chromosome"/>
</dbReference>
<evidence type="ECO:0000313" key="8">
    <source>
        <dbReference type="EMBL" id="QNH54255.1"/>
    </source>
</evidence>
<evidence type="ECO:0000256" key="4">
    <source>
        <dbReference type="ARBA" id="ARBA00048807"/>
    </source>
</evidence>
<comment type="pathway">
    <text evidence="1 5">Purine metabolism; 7-cyano-7-deazaguanine biosynthesis.</text>
</comment>
<dbReference type="PANTHER" id="PTHR12589">
    <property type="entry name" value="PYRUVOYL TETRAHYDROBIOPTERIN SYNTHASE"/>
    <property type="match status" value="1"/>
</dbReference>
<keyword evidence="9" id="KW-1185">Reference proteome</keyword>
<comment type="cofactor">
    <cofactor evidence="5 7">
        <name>Zn(2+)</name>
        <dbReference type="ChEBI" id="CHEBI:29105"/>
    </cofactor>
    <text evidence="5 7">Binds 1 zinc ion per subunit.</text>
</comment>
<evidence type="ECO:0000256" key="7">
    <source>
        <dbReference type="PIRSR" id="PIRSR006113-2"/>
    </source>
</evidence>
<evidence type="ECO:0000256" key="3">
    <source>
        <dbReference type="ARBA" id="ARBA00018141"/>
    </source>
</evidence>
<dbReference type="RefSeq" id="WP_185980276.1">
    <property type="nucleotide sequence ID" value="NZ_CP060204.1"/>
</dbReference>
<dbReference type="AlphaFoldDB" id="A0A7G7VJG2"/>
<evidence type="ECO:0000256" key="1">
    <source>
        <dbReference type="ARBA" id="ARBA00005061"/>
    </source>
</evidence>
<feature type="active site" description="Charge relay system" evidence="6">
    <location>
        <position position="115"/>
    </location>
</feature>
<dbReference type="GO" id="GO:0046872">
    <property type="term" value="F:metal ion binding"/>
    <property type="evidence" value="ECO:0007669"/>
    <property type="project" value="UniProtKB-KW"/>
</dbReference>
<comment type="similarity">
    <text evidence="2 5">Belongs to the PTPS family. QueD subfamily.</text>
</comment>
<keyword evidence="5 7" id="KW-0862">Zinc</keyword>
<feature type="binding site" evidence="7">
    <location>
        <position position="27"/>
    </location>
    <ligand>
        <name>Zn(2+)</name>
        <dbReference type="ChEBI" id="CHEBI:29105"/>
    </ligand>
</feature>
<evidence type="ECO:0000256" key="5">
    <source>
        <dbReference type="PIRNR" id="PIRNR006113"/>
    </source>
</evidence>
<name>A0A7G7VJG2_9FIRM</name>
<dbReference type="InterPro" id="IPR007115">
    <property type="entry name" value="6-PTP_synth/QueD"/>
</dbReference>
<sequence length="126" mass="14287">MYTLRVEGAFEAAHRVVNYPGKCDRLHGHNWVVEATFQGRELDELGMLIDFKIAKRALAAILDDFDHYYLNDFPPFSEGLNPTAENLARIIFERLAVREEIAASPAELTALTVWESPKSSVTYTKD</sequence>